<evidence type="ECO:0000256" key="1">
    <source>
        <dbReference type="SAM" id="MobiDB-lite"/>
    </source>
</evidence>
<evidence type="ECO:0000313" key="3">
    <source>
        <dbReference type="Proteomes" id="UP001418222"/>
    </source>
</evidence>
<comment type="caution">
    <text evidence="2">The sequence shown here is derived from an EMBL/GenBank/DDBJ whole genome shotgun (WGS) entry which is preliminary data.</text>
</comment>
<feature type="compositionally biased region" description="Low complexity" evidence="1">
    <location>
        <begin position="40"/>
        <end position="50"/>
    </location>
</feature>
<name>A0AAP0G9X0_9ASPA</name>
<sequence>MGAVIQRILLKKYSWIDSGFYLHDYVPGIYYTCGPSTFGRSARGGSTRSSEPVTGIRNPPMSRAGSLRESVDDLRDSFEEHKRDVKKSFSGIQKFFKFLTKSLKLKPTSAEVAEWENPVAEPPR</sequence>
<gene>
    <name evidence="2" type="ORF">KSP39_PZI007437</name>
</gene>
<proteinExistence type="predicted"/>
<dbReference type="EMBL" id="JBBWWQ010000005">
    <property type="protein sequence ID" value="KAK8947085.1"/>
    <property type="molecule type" value="Genomic_DNA"/>
</dbReference>
<reference evidence="2 3" key="1">
    <citation type="journal article" date="2022" name="Nat. Plants">
        <title>Genomes of leafy and leafless Platanthera orchids illuminate the evolution of mycoheterotrophy.</title>
        <authorList>
            <person name="Li M.H."/>
            <person name="Liu K.W."/>
            <person name="Li Z."/>
            <person name="Lu H.C."/>
            <person name="Ye Q.L."/>
            <person name="Zhang D."/>
            <person name="Wang J.Y."/>
            <person name="Li Y.F."/>
            <person name="Zhong Z.M."/>
            <person name="Liu X."/>
            <person name="Yu X."/>
            <person name="Liu D.K."/>
            <person name="Tu X.D."/>
            <person name="Liu B."/>
            <person name="Hao Y."/>
            <person name="Liao X.Y."/>
            <person name="Jiang Y.T."/>
            <person name="Sun W.H."/>
            <person name="Chen J."/>
            <person name="Chen Y.Q."/>
            <person name="Ai Y."/>
            <person name="Zhai J.W."/>
            <person name="Wu S.S."/>
            <person name="Zhou Z."/>
            <person name="Hsiao Y.Y."/>
            <person name="Wu W.L."/>
            <person name="Chen Y.Y."/>
            <person name="Lin Y.F."/>
            <person name="Hsu J.L."/>
            <person name="Li C.Y."/>
            <person name="Wang Z.W."/>
            <person name="Zhao X."/>
            <person name="Zhong W.Y."/>
            <person name="Ma X.K."/>
            <person name="Ma L."/>
            <person name="Huang J."/>
            <person name="Chen G.Z."/>
            <person name="Huang M.Z."/>
            <person name="Huang L."/>
            <person name="Peng D.H."/>
            <person name="Luo Y.B."/>
            <person name="Zou S.Q."/>
            <person name="Chen S.P."/>
            <person name="Lan S."/>
            <person name="Tsai W.C."/>
            <person name="Van de Peer Y."/>
            <person name="Liu Z.J."/>
        </authorList>
    </citation>
    <scope>NUCLEOTIDE SEQUENCE [LARGE SCALE GENOMIC DNA]</scope>
    <source>
        <strain evidence="2">Lor287</strain>
    </source>
</reference>
<organism evidence="2 3">
    <name type="scientific">Platanthera zijinensis</name>
    <dbReference type="NCBI Taxonomy" id="2320716"/>
    <lineage>
        <taxon>Eukaryota</taxon>
        <taxon>Viridiplantae</taxon>
        <taxon>Streptophyta</taxon>
        <taxon>Embryophyta</taxon>
        <taxon>Tracheophyta</taxon>
        <taxon>Spermatophyta</taxon>
        <taxon>Magnoliopsida</taxon>
        <taxon>Liliopsida</taxon>
        <taxon>Asparagales</taxon>
        <taxon>Orchidaceae</taxon>
        <taxon>Orchidoideae</taxon>
        <taxon>Orchideae</taxon>
        <taxon>Orchidinae</taxon>
        <taxon>Platanthera</taxon>
    </lineage>
</organism>
<accession>A0AAP0G9X0</accession>
<evidence type="ECO:0000313" key="2">
    <source>
        <dbReference type="EMBL" id="KAK8947085.1"/>
    </source>
</evidence>
<keyword evidence="3" id="KW-1185">Reference proteome</keyword>
<dbReference type="AlphaFoldDB" id="A0AAP0G9X0"/>
<feature type="region of interest" description="Disordered" evidence="1">
    <location>
        <begin position="40"/>
        <end position="69"/>
    </location>
</feature>
<dbReference type="Proteomes" id="UP001418222">
    <property type="component" value="Unassembled WGS sequence"/>
</dbReference>
<protein>
    <submittedName>
        <fullName evidence="2">Uncharacterized protein</fullName>
    </submittedName>
</protein>